<protein>
    <submittedName>
        <fullName evidence="2">Uncharacterized protein</fullName>
    </submittedName>
</protein>
<name>A0A1X2I5I9_9FUNG</name>
<proteinExistence type="predicted"/>
<dbReference type="AlphaFoldDB" id="A0A1X2I5I9"/>
<sequence length="229" mass="25304">MNFHDYASVSTQAATPPTDAANNNAYFYPLSNTSPLDTTSTGYIITHQHTPSVVTYSTDTTNTTDTTTIIDTSSYSFSTSVDDQQPNFQHAHNGYSLYQQQQQQQEENGTLALNHIQMASNWQNQAASATPMISTDPNFTTLNTDEELLVPFPERGVAGFVCKLYQSLEAPDGGEKYAHWCQHNGKDMFIIDCIPSKVITLPSLLYIHPPSTPTPHAINMTNAYILDLS</sequence>
<keyword evidence="3" id="KW-1185">Reference proteome</keyword>
<feature type="region of interest" description="Disordered" evidence="1">
    <location>
        <begin position="1"/>
        <end position="21"/>
    </location>
</feature>
<dbReference type="STRING" id="90262.A0A1X2I5I9"/>
<dbReference type="Proteomes" id="UP000193560">
    <property type="component" value="Unassembled WGS sequence"/>
</dbReference>
<evidence type="ECO:0000256" key="1">
    <source>
        <dbReference type="SAM" id="MobiDB-lite"/>
    </source>
</evidence>
<dbReference type="EMBL" id="MCGE01000026">
    <property type="protein sequence ID" value="ORZ09869.1"/>
    <property type="molecule type" value="Genomic_DNA"/>
</dbReference>
<reference evidence="2 3" key="1">
    <citation type="submission" date="2016-07" db="EMBL/GenBank/DDBJ databases">
        <title>Pervasive Adenine N6-methylation of Active Genes in Fungi.</title>
        <authorList>
            <consortium name="DOE Joint Genome Institute"/>
            <person name="Mondo S.J."/>
            <person name="Dannebaum R.O."/>
            <person name="Kuo R.C."/>
            <person name="Labutti K."/>
            <person name="Haridas S."/>
            <person name="Kuo A."/>
            <person name="Salamov A."/>
            <person name="Ahrendt S.R."/>
            <person name="Lipzen A."/>
            <person name="Sullivan W."/>
            <person name="Andreopoulos W.B."/>
            <person name="Clum A."/>
            <person name="Lindquist E."/>
            <person name="Daum C."/>
            <person name="Ramamoorthy G.K."/>
            <person name="Gryganskyi A."/>
            <person name="Culley D."/>
            <person name="Magnuson J.K."/>
            <person name="James T.Y."/>
            <person name="O'Malley M.A."/>
            <person name="Stajich J.E."/>
            <person name="Spatafora J.W."/>
            <person name="Visel A."/>
            <person name="Grigoriev I.V."/>
        </authorList>
    </citation>
    <scope>NUCLEOTIDE SEQUENCE [LARGE SCALE GENOMIC DNA]</scope>
    <source>
        <strain evidence="2 3">NRRL 1336</strain>
    </source>
</reference>
<evidence type="ECO:0000313" key="2">
    <source>
        <dbReference type="EMBL" id="ORZ09869.1"/>
    </source>
</evidence>
<comment type="caution">
    <text evidence="2">The sequence shown here is derived from an EMBL/GenBank/DDBJ whole genome shotgun (WGS) entry which is preliminary data.</text>
</comment>
<accession>A0A1X2I5I9</accession>
<dbReference type="OrthoDB" id="60033at2759"/>
<organism evidence="2 3">
    <name type="scientific">Absidia repens</name>
    <dbReference type="NCBI Taxonomy" id="90262"/>
    <lineage>
        <taxon>Eukaryota</taxon>
        <taxon>Fungi</taxon>
        <taxon>Fungi incertae sedis</taxon>
        <taxon>Mucoromycota</taxon>
        <taxon>Mucoromycotina</taxon>
        <taxon>Mucoromycetes</taxon>
        <taxon>Mucorales</taxon>
        <taxon>Cunninghamellaceae</taxon>
        <taxon>Absidia</taxon>
    </lineage>
</organism>
<evidence type="ECO:0000313" key="3">
    <source>
        <dbReference type="Proteomes" id="UP000193560"/>
    </source>
</evidence>
<gene>
    <name evidence="2" type="ORF">BCR42DRAFT_423231</name>
</gene>